<evidence type="ECO:0000313" key="3">
    <source>
        <dbReference type="Proteomes" id="UP000822688"/>
    </source>
</evidence>
<feature type="signal peptide" evidence="1">
    <location>
        <begin position="1"/>
        <end position="22"/>
    </location>
</feature>
<evidence type="ECO:0000313" key="2">
    <source>
        <dbReference type="EMBL" id="KAG0573398.1"/>
    </source>
</evidence>
<feature type="chain" id="PRO_5035722287" description="Secreted protein" evidence="1">
    <location>
        <begin position="23"/>
        <end position="57"/>
    </location>
</feature>
<proteinExistence type="predicted"/>
<comment type="caution">
    <text evidence="2">The sequence shown here is derived from an EMBL/GenBank/DDBJ whole genome shotgun (WGS) entry which is preliminary data.</text>
</comment>
<evidence type="ECO:0008006" key="4">
    <source>
        <dbReference type="Google" id="ProtNLM"/>
    </source>
</evidence>
<keyword evidence="3" id="KW-1185">Reference proteome</keyword>
<gene>
    <name evidence="2" type="ORF">KC19_VG175300</name>
</gene>
<accession>A0A8T0HS67</accession>
<name>A0A8T0HS67_CERPU</name>
<keyword evidence="1" id="KW-0732">Signal</keyword>
<reference evidence="2" key="1">
    <citation type="submission" date="2020-06" db="EMBL/GenBank/DDBJ databases">
        <title>WGS assembly of Ceratodon purpureus strain R40.</title>
        <authorList>
            <person name="Carey S.B."/>
            <person name="Jenkins J."/>
            <person name="Shu S."/>
            <person name="Lovell J.T."/>
            <person name="Sreedasyam A."/>
            <person name="Maumus F."/>
            <person name="Tiley G.P."/>
            <person name="Fernandez-Pozo N."/>
            <person name="Barry K."/>
            <person name="Chen C."/>
            <person name="Wang M."/>
            <person name="Lipzen A."/>
            <person name="Daum C."/>
            <person name="Saski C.A."/>
            <person name="Payton A.C."/>
            <person name="Mcbreen J.C."/>
            <person name="Conrad R.E."/>
            <person name="Kollar L.M."/>
            <person name="Olsson S."/>
            <person name="Huttunen S."/>
            <person name="Landis J.B."/>
            <person name="Wickett N.J."/>
            <person name="Johnson M.G."/>
            <person name="Rensing S.A."/>
            <person name="Grimwood J."/>
            <person name="Schmutz J."/>
            <person name="Mcdaniel S.F."/>
        </authorList>
    </citation>
    <scope>NUCLEOTIDE SEQUENCE</scope>
    <source>
        <strain evidence="2">R40</strain>
    </source>
</reference>
<dbReference type="Proteomes" id="UP000822688">
    <property type="component" value="Chromosome V"/>
</dbReference>
<organism evidence="2 3">
    <name type="scientific">Ceratodon purpureus</name>
    <name type="common">Fire moss</name>
    <name type="synonym">Dicranum purpureum</name>
    <dbReference type="NCBI Taxonomy" id="3225"/>
    <lineage>
        <taxon>Eukaryota</taxon>
        <taxon>Viridiplantae</taxon>
        <taxon>Streptophyta</taxon>
        <taxon>Embryophyta</taxon>
        <taxon>Bryophyta</taxon>
        <taxon>Bryophytina</taxon>
        <taxon>Bryopsida</taxon>
        <taxon>Dicranidae</taxon>
        <taxon>Pseudoditrichales</taxon>
        <taxon>Ditrichaceae</taxon>
        <taxon>Ceratodon</taxon>
    </lineage>
</organism>
<protein>
    <recommendedName>
        <fullName evidence="4">Secreted protein</fullName>
    </recommendedName>
</protein>
<sequence length="57" mass="6346">MGIVPSLGLILHQFVFVRSTASTNTWNFSVVRVTNQHCIFWRGATPSIGECLLVIVE</sequence>
<dbReference type="EMBL" id="CM026426">
    <property type="protein sequence ID" value="KAG0573398.1"/>
    <property type="molecule type" value="Genomic_DNA"/>
</dbReference>
<dbReference type="AlphaFoldDB" id="A0A8T0HS67"/>
<evidence type="ECO:0000256" key="1">
    <source>
        <dbReference type="SAM" id="SignalP"/>
    </source>
</evidence>